<evidence type="ECO:0000256" key="3">
    <source>
        <dbReference type="ARBA" id="ARBA00023157"/>
    </source>
</evidence>
<name>A0A224XP57_9HEMI</name>
<evidence type="ECO:0000256" key="4">
    <source>
        <dbReference type="SAM" id="SignalP"/>
    </source>
</evidence>
<dbReference type="GO" id="GO:0005576">
    <property type="term" value="C:extracellular region"/>
    <property type="evidence" value="ECO:0007669"/>
    <property type="project" value="UniProtKB-SubCell"/>
</dbReference>
<dbReference type="Pfam" id="PF06607">
    <property type="entry name" value="Prokineticin"/>
    <property type="match status" value="1"/>
</dbReference>
<dbReference type="PANTHER" id="PTHR10041">
    <property type="entry name" value="COLIPASE"/>
    <property type="match status" value="1"/>
</dbReference>
<dbReference type="AlphaFoldDB" id="A0A224XP57"/>
<dbReference type="PANTHER" id="PTHR10041:SF5">
    <property type="entry name" value="LEUCINE-RICH COLIPASE-LIKE PROTEIN 1"/>
    <property type="match status" value="1"/>
</dbReference>
<feature type="domain" description="Prokineticin" evidence="5">
    <location>
        <begin position="38"/>
        <end position="110"/>
    </location>
</feature>
<evidence type="ECO:0000256" key="1">
    <source>
        <dbReference type="ARBA" id="ARBA00004613"/>
    </source>
</evidence>
<protein>
    <submittedName>
        <fullName evidence="6">Putative prokineticin-like cytokine</fullName>
    </submittedName>
</protein>
<keyword evidence="3" id="KW-1015">Disulfide bond</keyword>
<dbReference type="InterPro" id="IPR001981">
    <property type="entry name" value="Colipase"/>
</dbReference>
<evidence type="ECO:0000259" key="5">
    <source>
        <dbReference type="Pfam" id="PF06607"/>
    </source>
</evidence>
<dbReference type="EMBL" id="GFTR01002159">
    <property type="protein sequence ID" value="JAW14267.1"/>
    <property type="molecule type" value="Transcribed_RNA"/>
</dbReference>
<accession>A0A224XP57</accession>
<dbReference type="GO" id="GO:0008047">
    <property type="term" value="F:enzyme activator activity"/>
    <property type="evidence" value="ECO:0007669"/>
    <property type="project" value="InterPro"/>
</dbReference>
<proteinExistence type="predicted"/>
<evidence type="ECO:0000256" key="2">
    <source>
        <dbReference type="ARBA" id="ARBA00022525"/>
    </source>
</evidence>
<feature type="chain" id="PRO_5012126636" evidence="4">
    <location>
        <begin position="23"/>
        <end position="128"/>
    </location>
</feature>
<reference evidence="6" key="1">
    <citation type="journal article" date="2018" name="PLoS Negl. Trop. Dis.">
        <title>An insight into the salivary gland and fat body transcriptome of Panstrongylus lignarius (Hemiptera: Heteroptera), the main vector of Chagas disease in Peru.</title>
        <authorList>
            <person name="Nevoa J.C."/>
            <person name="Mendes M.T."/>
            <person name="da Silva M.V."/>
            <person name="Soares S.C."/>
            <person name="Oliveira C.J.F."/>
            <person name="Ribeiro J.M.C."/>
        </authorList>
    </citation>
    <scope>NUCLEOTIDE SEQUENCE</scope>
</reference>
<feature type="signal peptide" evidence="4">
    <location>
        <begin position="1"/>
        <end position="22"/>
    </location>
</feature>
<keyword evidence="4" id="KW-0732">Signal</keyword>
<dbReference type="InterPro" id="IPR023569">
    <property type="entry name" value="Prokineticin_domain"/>
</dbReference>
<dbReference type="GO" id="GO:0016042">
    <property type="term" value="P:lipid catabolic process"/>
    <property type="evidence" value="ECO:0007669"/>
    <property type="project" value="InterPro"/>
</dbReference>
<dbReference type="GO" id="GO:0007586">
    <property type="term" value="P:digestion"/>
    <property type="evidence" value="ECO:0007669"/>
    <property type="project" value="InterPro"/>
</dbReference>
<comment type="subcellular location">
    <subcellularLocation>
        <location evidence="1">Secreted</location>
    </subcellularLocation>
</comment>
<sequence length="128" mass="14093">MEEKILLLALMGVTVAVNAVFAVPQLNYGNRPSYIDCVTSAECGKSECCSMNFGRFSIPTCRPRPELGDSCRPGSLPYSVNVTYPDDITVHLKDIYYVLCPCQGSLTCSSDGNCIDLSEDPRFNYMND</sequence>
<organism evidence="6">
    <name type="scientific">Panstrongylus lignarius</name>
    <dbReference type="NCBI Taxonomy" id="156445"/>
    <lineage>
        <taxon>Eukaryota</taxon>
        <taxon>Metazoa</taxon>
        <taxon>Ecdysozoa</taxon>
        <taxon>Arthropoda</taxon>
        <taxon>Hexapoda</taxon>
        <taxon>Insecta</taxon>
        <taxon>Pterygota</taxon>
        <taxon>Neoptera</taxon>
        <taxon>Paraneoptera</taxon>
        <taxon>Hemiptera</taxon>
        <taxon>Heteroptera</taxon>
        <taxon>Panheteroptera</taxon>
        <taxon>Cimicomorpha</taxon>
        <taxon>Reduviidae</taxon>
        <taxon>Triatominae</taxon>
        <taxon>Panstrongylus</taxon>
    </lineage>
</organism>
<keyword evidence="2" id="KW-0964">Secreted</keyword>
<dbReference type="Gene3D" id="2.10.80.10">
    <property type="entry name" value="Lipase, subunit A"/>
    <property type="match status" value="1"/>
</dbReference>
<evidence type="ECO:0000313" key="6">
    <source>
        <dbReference type="EMBL" id="JAW14267.1"/>
    </source>
</evidence>